<dbReference type="InterPro" id="IPR003256">
    <property type="entry name" value="Ribosomal_uL24"/>
</dbReference>
<accession>A0A382F669</accession>
<keyword evidence="3" id="KW-0687">Ribonucleoprotein</keyword>
<reference evidence="5" key="1">
    <citation type="submission" date="2018-05" db="EMBL/GenBank/DDBJ databases">
        <authorList>
            <person name="Lanie J.A."/>
            <person name="Ng W.-L."/>
            <person name="Kazmierczak K.M."/>
            <person name="Andrzejewski T.M."/>
            <person name="Davidsen T.M."/>
            <person name="Wayne K.J."/>
            <person name="Tettelin H."/>
            <person name="Glass J.I."/>
            <person name="Rusch D."/>
            <person name="Podicherti R."/>
            <person name="Tsui H.-C.T."/>
            <person name="Winkler M.E."/>
        </authorList>
    </citation>
    <scope>NUCLEOTIDE SEQUENCE</scope>
</reference>
<dbReference type="NCBIfam" id="TIGR01079">
    <property type="entry name" value="rplX_bact"/>
    <property type="match status" value="1"/>
</dbReference>
<comment type="similarity">
    <text evidence="1">Belongs to the universal ribosomal protein uL24 family.</text>
</comment>
<dbReference type="GO" id="GO:0005840">
    <property type="term" value="C:ribosome"/>
    <property type="evidence" value="ECO:0007669"/>
    <property type="project" value="UniProtKB-KW"/>
</dbReference>
<name>A0A382F669_9ZZZZ</name>
<keyword evidence="2" id="KW-0689">Ribosomal protein</keyword>
<feature type="domain" description="KOW" evidence="4">
    <location>
        <begin position="5"/>
        <end position="32"/>
    </location>
</feature>
<sequence>MSQTRIKRDDQVMVISGKDKGKRGSVIRVLLLENRVVVEGVNMVTRHVKAQPGVAQTGMVQGEASISLSNVMLIDPETGNVGRSGQNILEDGTKVRVVKSGKRS</sequence>
<dbReference type="PANTHER" id="PTHR12903">
    <property type="entry name" value="MITOCHONDRIAL RIBOSOMAL PROTEIN L24"/>
    <property type="match status" value="1"/>
</dbReference>
<dbReference type="InterPro" id="IPR041988">
    <property type="entry name" value="Ribosomal_uL24_KOW"/>
</dbReference>
<dbReference type="AlphaFoldDB" id="A0A382F669"/>
<dbReference type="Gene3D" id="2.30.30.30">
    <property type="match status" value="1"/>
</dbReference>
<dbReference type="InterPro" id="IPR005825">
    <property type="entry name" value="Ribosomal_uL24_CS"/>
</dbReference>
<dbReference type="GO" id="GO:0006412">
    <property type="term" value="P:translation"/>
    <property type="evidence" value="ECO:0007669"/>
    <property type="project" value="InterPro"/>
</dbReference>
<dbReference type="HAMAP" id="MF_01326_B">
    <property type="entry name" value="Ribosomal_uL24_B"/>
    <property type="match status" value="1"/>
</dbReference>
<evidence type="ECO:0000256" key="2">
    <source>
        <dbReference type="ARBA" id="ARBA00022980"/>
    </source>
</evidence>
<dbReference type="InterPro" id="IPR057264">
    <property type="entry name" value="Ribosomal_uL24_C"/>
</dbReference>
<gene>
    <name evidence="5" type="ORF">METZ01_LOCUS211362</name>
</gene>
<dbReference type="PROSITE" id="PS01108">
    <property type="entry name" value="RIBOSOMAL_L24"/>
    <property type="match status" value="1"/>
</dbReference>
<dbReference type="CDD" id="cd06089">
    <property type="entry name" value="KOW_RPL26"/>
    <property type="match status" value="1"/>
</dbReference>
<dbReference type="InterPro" id="IPR008991">
    <property type="entry name" value="Translation_prot_SH3-like_sf"/>
</dbReference>
<protein>
    <recommendedName>
        <fullName evidence="4">KOW domain-containing protein</fullName>
    </recommendedName>
</protein>
<organism evidence="5">
    <name type="scientific">marine metagenome</name>
    <dbReference type="NCBI Taxonomy" id="408172"/>
    <lineage>
        <taxon>unclassified sequences</taxon>
        <taxon>metagenomes</taxon>
        <taxon>ecological metagenomes</taxon>
    </lineage>
</organism>
<evidence type="ECO:0000313" key="5">
    <source>
        <dbReference type="EMBL" id="SVB58508.1"/>
    </source>
</evidence>
<dbReference type="SUPFAM" id="SSF50104">
    <property type="entry name" value="Translation proteins SH3-like domain"/>
    <property type="match status" value="1"/>
</dbReference>
<evidence type="ECO:0000259" key="4">
    <source>
        <dbReference type="SMART" id="SM00739"/>
    </source>
</evidence>
<dbReference type="InterPro" id="IPR014722">
    <property type="entry name" value="Rib_uL2_dom2"/>
</dbReference>
<dbReference type="Pfam" id="PF00467">
    <property type="entry name" value="KOW"/>
    <property type="match status" value="1"/>
</dbReference>
<dbReference type="GO" id="GO:0003735">
    <property type="term" value="F:structural constituent of ribosome"/>
    <property type="evidence" value="ECO:0007669"/>
    <property type="project" value="InterPro"/>
</dbReference>
<evidence type="ECO:0000256" key="1">
    <source>
        <dbReference type="ARBA" id="ARBA00010618"/>
    </source>
</evidence>
<dbReference type="InterPro" id="IPR005824">
    <property type="entry name" value="KOW"/>
</dbReference>
<dbReference type="EMBL" id="UINC01048227">
    <property type="protein sequence ID" value="SVB58508.1"/>
    <property type="molecule type" value="Genomic_DNA"/>
</dbReference>
<dbReference type="SMART" id="SM00739">
    <property type="entry name" value="KOW"/>
    <property type="match status" value="1"/>
</dbReference>
<evidence type="ECO:0000256" key="3">
    <source>
        <dbReference type="ARBA" id="ARBA00023274"/>
    </source>
</evidence>
<dbReference type="GO" id="GO:0003723">
    <property type="term" value="F:RNA binding"/>
    <property type="evidence" value="ECO:0007669"/>
    <property type="project" value="InterPro"/>
</dbReference>
<proteinExistence type="inferred from homology"/>
<dbReference type="GO" id="GO:1990904">
    <property type="term" value="C:ribonucleoprotein complex"/>
    <property type="evidence" value="ECO:0007669"/>
    <property type="project" value="UniProtKB-KW"/>
</dbReference>
<dbReference type="Pfam" id="PF17136">
    <property type="entry name" value="ribosomal_L24"/>
    <property type="match status" value="1"/>
</dbReference>